<keyword evidence="5" id="KW-0175">Coiled coil</keyword>
<feature type="region of interest" description="Disordered" evidence="6">
    <location>
        <begin position="266"/>
        <end position="299"/>
    </location>
</feature>
<feature type="coiled-coil region" evidence="5">
    <location>
        <begin position="210"/>
        <end position="237"/>
    </location>
</feature>
<dbReference type="Pfam" id="PF13920">
    <property type="entry name" value="zf-C3HC4_3"/>
    <property type="match status" value="1"/>
</dbReference>
<feature type="compositionally biased region" description="Low complexity" evidence="6">
    <location>
        <begin position="288"/>
        <end position="299"/>
    </location>
</feature>
<evidence type="ECO:0000256" key="2">
    <source>
        <dbReference type="ARBA" id="ARBA00022771"/>
    </source>
</evidence>
<dbReference type="PANTHER" id="PTHR42647">
    <property type="entry name" value="SBP (S-RIBONUCLEASE BINDING PROTEIN) FAMILY PROTEIN"/>
    <property type="match status" value="1"/>
</dbReference>
<keyword evidence="1" id="KW-0479">Metal-binding</keyword>
<evidence type="ECO:0000256" key="1">
    <source>
        <dbReference type="ARBA" id="ARBA00022723"/>
    </source>
</evidence>
<evidence type="ECO:0000313" key="8">
    <source>
        <dbReference type="EMBL" id="JAG98560.1"/>
    </source>
</evidence>
<dbReference type="Gene3D" id="3.30.40.10">
    <property type="entry name" value="Zinc/RING finger domain, C3HC4 (zinc finger)"/>
    <property type="match status" value="1"/>
</dbReference>
<dbReference type="InterPro" id="IPR001841">
    <property type="entry name" value="Znf_RING"/>
</dbReference>
<proteinExistence type="predicted"/>
<keyword evidence="3" id="KW-0862">Zinc</keyword>
<organism evidence="8">
    <name type="scientific">Araucaria cunninghamii</name>
    <name type="common">Hoop pine</name>
    <name type="synonym">Moreton Bay pine</name>
    <dbReference type="NCBI Taxonomy" id="56994"/>
    <lineage>
        <taxon>Eukaryota</taxon>
        <taxon>Viridiplantae</taxon>
        <taxon>Streptophyta</taxon>
        <taxon>Embryophyta</taxon>
        <taxon>Tracheophyta</taxon>
        <taxon>Spermatophyta</taxon>
        <taxon>Pinopsida</taxon>
        <taxon>Pinidae</taxon>
        <taxon>Conifers II</taxon>
        <taxon>Araucariales</taxon>
        <taxon>Araucariaceae</taxon>
        <taxon>Araucaria</taxon>
    </lineage>
</organism>
<evidence type="ECO:0000256" key="6">
    <source>
        <dbReference type="SAM" id="MobiDB-lite"/>
    </source>
</evidence>
<dbReference type="AlphaFoldDB" id="A0A0D6R9G3"/>
<dbReference type="PROSITE" id="PS50089">
    <property type="entry name" value="ZF_RING_2"/>
    <property type="match status" value="1"/>
</dbReference>
<evidence type="ECO:0000256" key="3">
    <source>
        <dbReference type="ARBA" id="ARBA00022833"/>
    </source>
</evidence>
<evidence type="ECO:0000259" key="7">
    <source>
        <dbReference type="PROSITE" id="PS50089"/>
    </source>
</evidence>
<dbReference type="PANTHER" id="PTHR42647:SF9">
    <property type="entry name" value="S-RIBONUCLEASE BINDING PROTEIN SBP1-RELATED"/>
    <property type="match status" value="1"/>
</dbReference>
<reference evidence="8" key="1">
    <citation type="submission" date="2015-03" db="EMBL/GenBank/DDBJ databases">
        <title>A transcriptome of Araucaria cunninghamii, an australian fine timber species.</title>
        <authorList>
            <person name="Jing Yi C.J.Y."/>
            <person name="Yin San L.Y.S."/>
            <person name="Abdul Karim S.S."/>
            <person name="Wan Azmi N.N."/>
            <person name="Hercus R.R."/>
            <person name="Croft L.L."/>
        </authorList>
    </citation>
    <scope>NUCLEOTIDE SEQUENCE</scope>
    <source>
        <strain evidence="8">MI0301</strain>
        <tissue evidence="8">Leaf</tissue>
    </source>
</reference>
<accession>A0A0D6R9G3</accession>
<dbReference type="FunFam" id="3.30.40.10:FF:000239">
    <property type="entry name" value="probable BOI-related E3 ubiquitin-protein ligase 2"/>
    <property type="match status" value="1"/>
</dbReference>
<feature type="domain" description="RING-type" evidence="7">
    <location>
        <begin position="319"/>
        <end position="354"/>
    </location>
</feature>
<dbReference type="GO" id="GO:0004842">
    <property type="term" value="F:ubiquitin-protein transferase activity"/>
    <property type="evidence" value="ECO:0007669"/>
    <property type="project" value="TreeGrafter"/>
</dbReference>
<keyword evidence="2 4" id="KW-0863">Zinc-finger</keyword>
<sequence length="366" mass="40892">MAVQAQYNSDVLVPEMRNRMRINMFPGENGTPTFPVLFGPANLVEDLQLQYATNGSSGQLQLLGPYPVASSHAHRGENDLAVAAAAASGLYHPKKKLREADSTTQIPVGNFLHAQQPLPNPTPVSTGLRLAYDDEEPNSSVTSANENLGRFSLLPFLNEDLSTEMERQKGEFEHYMRVQEEQLAQALKEMKQRHMSSFLTAIQEGLVRKMREKDAEIENANIKNKELMEKIKHISLEAQSWHNRAKYNEAMVNALRTNLQHAVAQSREQSREGCGDSEVDDAASSHCGDNNNNNGSNNLSDVHARIAKENKELKEQRSCRICRNNDVSILLLPCRHLCLCKDCESMLDVCPLCRSLKSASVQVYMS</sequence>
<name>A0A0D6R9G3_ARACU</name>
<evidence type="ECO:0000256" key="4">
    <source>
        <dbReference type="PROSITE-ProRule" id="PRU00175"/>
    </source>
</evidence>
<dbReference type="GO" id="GO:0008270">
    <property type="term" value="F:zinc ion binding"/>
    <property type="evidence" value="ECO:0007669"/>
    <property type="project" value="UniProtKB-KW"/>
</dbReference>
<dbReference type="PIRSF" id="PIRSF036836">
    <property type="entry name" value="RNase_bind_SBP1"/>
    <property type="match status" value="1"/>
</dbReference>
<dbReference type="InterPro" id="IPR013083">
    <property type="entry name" value="Znf_RING/FYVE/PHD"/>
</dbReference>
<protein>
    <recommendedName>
        <fullName evidence="7">RING-type domain-containing protein</fullName>
    </recommendedName>
</protein>
<dbReference type="SUPFAM" id="SSF57850">
    <property type="entry name" value="RING/U-box"/>
    <property type="match status" value="1"/>
</dbReference>
<evidence type="ECO:0000256" key="5">
    <source>
        <dbReference type="SAM" id="Coils"/>
    </source>
</evidence>
<dbReference type="EMBL" id="GCKF01022406">
    <property type="protein sequence ID" value="JAG98560.1"/>
    <property type="molecule type" value="Transcribed_RNA"/>
</dbReference>